<dbReference type="EMBL" id="OA883986">
    <property type="protein sequence ID" value="CAD7280115.1"/>
    <property type="molecule type" value="Genomic_DNA"/>
</dbReference>
<dbReference type="PANTHER" id="PTHR45682:SF1">
    <property type="entry name" value="DUAL SPECIFICITY PROTEIN PHOSPHATASE 3"/>
    <property type="match status" value="1"/>
</dbReference>
<dbReference type="EMBL" id="CAJPEX010001949">
    <property type="protein sequence ID" value="CAG0920267.1"/>
    <property type="molecule type" value="Genomic_DNA"/>
</dbReference>
<dbReference type="GO" id="GO:0004725">
    <property type="term" value="F:protein tyrosine phosphatase activity"/>
    <property type="evidence" value="ECO:0007669"/>
    <property type="project" value="UniProtKB-EC"/>
</dbReference>
<reference evidence="2" key="1">
    <citation type="submission" date="2020-11" db="EMBL/GenBank/DDBJ databases">
        <authorList>
            <person name="Tran Van P."/>
        </authorList>
    </citation>
    <scope>NUCLEOTIDE SEQUENCE</scope>
</reference>
<dbReference type="OrthoDB" id="253091at2759"/>
<keyword evidence="1" id="KW-0378">Hydrolase</keyword>
<dbReference type="InterPro" id="IPR029021">
    <property type="entry name" value="Prot-tyrosine_phosphatase-like"/>
</dbReference>
<protein>
    <recommendedName>
        <fullName evidence="1">Dual specificity protein phosphatase</fullName>
        <ecNumber evidence="1">3.1.3.16</ecNumber>
        <ecNumber evidence="1">3.1.3.48</ecNumber>
    </recommendedName>
</protein>
<dbReference type="EC" id="3.1.3.16" evidence="1"/>
<name>A0A7R9BRB7_9CRUS</name>
<dbReference type="SUPFAM" id="SSF52799">
    <property type="entry name" value="(Phosphotyrosine protein) phosphatases II"/>
    <property type="match status" value="1"/>
</dbReference>
<sequence length="215" mass="23652">MSSWRSRLSRSSCTVDDLIEIIKAPSGGAYAFPTEPYNEVYPGIFIGDAHTALCTGVLRSLGIRHVVNAAHSRNKREGLEVIEEFDPFVRTTEAYYERAGIRFYPVPAIDLTHFRLAPFFRDAADFIDEALASGDPKALRATGVTAVVNAAEGADWCRYVDTGPSFYSAVKLPVSYYGIKALDCSTFQLYTYFDSVSSFINDNLQAGGTRETSAV</sequence>
<comment type="function">
    <text evidence="1">Dual specificity phosphatase able to dephosphorylate phosphotyrosine, phosphoserine and phosphothreonine residues, with a preference for phosphotyrosine as a substrate.</text>
</comment>
<proteinExistence type="inferred from homology"/>
<comment type="similarity">
    <text evidence="1">Belongs to the protein-tyrosine phosphatase family. Non-receptor class dual specificity subfamily.</text>
</comment>
<accession>A0A7R9BRB7</accession>
<comment type="catalytic activity">
    <reaction evidence="1">
        <text>O-phospho-L-seryl-[protein] + H2O = L-seryl-[protein] + phosphate</text>
        <dbReference type="Rhea" id="RHEA:20629"/>
        <dbReference type="Rhea" id="RHEA-COMP:9863"/>
        <dbReference type="Rhea" id="RHEA-COMP:11604"/>
        <dbReference type="ChEBI" id="CHEBI:15377"/>
        <dbReference type="ChEBI" id="CHEBI:29999"/>
        <dbReference type="ChEBI" id="CHEBI:43474"/>
        <dbReference type="ChEBI" id="CHEBI:83421"/>
        <dbReference type="EC" id="3.1.3.16"/>
    </reaction>
</comment>
<keyword evidence="3" id="KW-1185">Reference proteome</keyword>
<dbReference type="GO" id="GO:0008138">
    <property type="term" value="F:protein tyrosine/serine/threonine phosphatase activity"/>
    <property type="evidence" value="ECO:0007669"/>
    <property type="project" value="UniProtKB-UniRule"/>
</dbReference>
<evidence type="ECO:0000313" key="2">
    <source>
        <dbReference type="EMBL" id="CAD7280115.1"/>
    </source>
</evidence>
<dbReference type="AlphaFoldDB" id="A0A7R9BRB7"/>
<organism evidence="2">
    <name type="scientific">Notodromas monacha</name>
    <dbReference type="NCBI Taxonomy" id="399045"/>
    <lineage>
        <taxon>Eukaryota</taxon>
        <taxon>Metazoa</taxon>
        <taxon>Ecdysozoa</taxon>
        <taxon>Arthropoda</taxon>
        <taxon>Crustacea</taxon>
        <taxon>Oligostraca</taxon>
        <taxon>Ostracoda</taxon>
        <taxon>Podocopa</taxon>
        <taxon>Podocopida</taxon>
        <taxon>Cypridocopina</taxon>
        <taxon>Cypridoidea</taxon>
        <taxon>Cyprididae</taxon>
        <taxon>Notodromas</taxon>
    </lineage>
</organism>
<evidence type="ECO:0000256" key="1">
    <source>
        <dbReference type="RuleBase" id="RU366038"/>
    </source>
</evidence>
<dbReference type="InterPro" id="IPR020405">
    <property type="entry name" value="Atypical_DUSP_subfamA"/>
</dbReference>
<keyword evidence="1" id="KW-0904">Protein phosphatase</keyword>
<dbReference type="EC" id="3.1.3.48" evidence="1"/>
<dbReference type="Gene3D" id="3.90.190.10">
    <property type="entry name" value="Protein tyrosine phosphatase superfamily"/>
    <property type="match status" value="2"/>
</dbReference>
<comment type="catalytic activity">
    <reaction evidence="1">
        <text>O-phospho-L-tyrosyl-[protein] + H2O = L-tyrosyl-[protein] + phosphate</text>
        <dbReference type="Rhea" id="RHEA:10684"/>
        <dbReference type="Rhea" id="RHEA-COMP:10136"/>
        <dbReference type="Rhea" id="RHEA-COMP:20101"/>
        <dbReference type="ChEBI" id="CHEBI:15377"/>
        <dbReference type="ChEBI" id="CHEBI:43474"/>
        <dbReference type="ChEBI" id="CHEBI:46858"/>
        <dbReference type="ChEBI" id="CHEBI:61978"/>
        <dbReference type="EC" id="3.1.3.48"/>
    </reaction>
</comment>
<dbReference type="PRINTS" id="PR01909">
    <property type="entry name" value="ADSPHPHTASEA"/>
</dbReference>
<dbReference type="GO" id="GO:0043409">
    <property type="term" value="P:negative regulation of MAPK cascade"/>
    <property type="evidence" value="ECO:0007669"/>
    <property type="project" value="TreeGrafter"/>
</dbReference>
<gene>
    <name evidence="2" type="ORF">NMOB1V02_LOCUS7778</name>
</gene>
<comment type="catalytic activity">
    <reaction evidence="1">
        <text>O-phospho-L-threonyl-[protein] + H2O = L-threonyl-[protein] + phosphate</text>
        <dbReference type="Rhea" id="RHEA:47004"/>
        <dbReference type="Rhea" id="RHEA-COMP:11060"/>
        <dbReference type="Rhea" id="RHEA-COMP:11605"/>
        <dbReference type="ChEBI" id="CHEBI:15377"/>
        <dbReference type="ChEBI" id="CHEBI:30013"/>
        <dbReference type="ChEBI" id="CHEBI:43474"/>
        <dbReference type="ChEBI" id="CHEBI:61977"/>
        <dbReference type="EC" id="3.1.3.16"/>
    </reaction>
</comment>
<dbReference type="GO" id="GO:0004722">
    <property type="term" value="F:protein serine/threonine phosphatase activity"/>
    <property type="evidence" value="ECO:0007669"/>
    <property type="project" value="UniProtKB-EC"/>
</dbReference>
<dbReference type="Proteomes" id="UP000678499">
    <property type="component" value="Unassembled WGS sequence"/>
</dbReference>
<dbReference type="PANTHER" id="PTHR45682">
    <property type="entry name" value="AGAP008228-PA"/>
    <property type="match status" value="1"/>
</dbReference>
<dbReference type="GO" id="GO:0005737">
    <property type="term" value="C:cytoplasm"/>
    <property type="evidence" value="ECO:0007669"/>
    <property type="project" value="TreeGrafter"/>
</dbReference>
<evidence type="ECO:0000313" key="3">
    <source>
        <dbReference type="Proteomes" id="UP000678499"/>
    </source>
</evidence>
<dbReference type="GO" id="GO:0033549">
    <property type="term" value="F:MAP kinase phosphatase activity"/>
    <property type="evidence" value="ECO:0007669"/>
    <property type="project" value="TreeGrafter"/>
</dbReference>